<comment type="caution">
    <text evidence="1">The sequence shown here is derived from an EMBL/GenBank/DDBJ whole genome shotgun (WGS) entry which is preliminary data.</text>
</comment>
<sequence>MTQVGTPIALISTIFLSSCGNIGDLTDKMLFGATLDDQSANKACSSNVSISYRTISLLEDGDVTATFDESKDKLIAETDADGGTAWGYRSFETCIYPTATFTGTVKFSVASNGTYDGRITATRSFPGGVDGQPLPEELTFTGIGTANRQCFRFVSVDDGIRNSIEDPLIISLGTITELDGSGDVNSSGAYHGADVCDISVTMEDDNGPGIRVSNISTVMEEPGALPPNSATFTVVLRQAPTANVAVSINDTYDSVNAGNREGTTSPTTLTFTSGNWSTPQTVTVTSVDDLEVDGLKTYIIQLPPVSSTDAEYNGLDPRDVVVYNRDQSVPGYSFEKWDLTTQSTGTGGGTITGFATDEANQMASTYATVRIKLRSKPSANVTLNFATNCGSKCSLITSSLTFTPSNWNTYQTVQVQGSTDSANSGNADYNVTFTATSSDTTYSTTVSEPTIQVRSCDNDAAHLIHACNFSGQPFGTTGSRFSRQEANGTASIIWLIAQSSPASTINVGLSSSDTTEGTIGNAGSESVINSSNYNKMEASGTNRVIMNHVDDTFVDGSQNWEAQTAASTGAVTYDPMDVYATTTDNENYYYINVSGTTKENTPAQTATVSVCLGANNPDQAITINLACSGDECGSISVPSITFPINSQVSLANASNAGCPSDANKQTFTVTGADDVFADGTQTFSITMIKAATTDAGYAAAGNPSSPTISNQDNEPTAKAIFFTSGSYNGEMTAQGVLGADNTCNTTRPPYAPSGTYKALIVSNSGGEVNDRTPSSGWVINSSYYYYRCTGAGAACSDENQHLFAGGSFNPLSMTDHGSNPIYFPSGEYWTGLTAAASPVPATQASTPSMVSCTDGATVYRHNCHGFTYQTCPTDGAVQFYGQTWNSNGAGTLTDQEQMCTNSYKLICVQQ</sequence>
<dbReference type="AlphaFoldDB" id="A0A833H389"/>
<dbReference type="EMBL" id="WBUI01000005">
    <property type="protein sequence ID" value="KAB2933679.1"/>
    <property type="molecule type" value="Genomic_DNA"/>
</dbReference>
<organism evidence="1 2">
    <name type="scientific">Leptonema illini</name>
    <dbReference type="NCBI Taxonomy" id="183"/>
    <lineage>
        <taxon>Bacteria</taxon>
        <taxon>Pseudomonadati</taxon>
        <taxon>Spirochaetota</taxon>
        <taxon>Spirochaetia</taxon>
        <taxon>Leptospirales</taxon>
        <taxon>Leptospiraceae</taxon>
        <taxon>Leptonema</taxon>
    </lineage>
</organism>
<reference evidence="1 2" key="1">
    <citation type="submission" date="2019-10" db="EMBL/GenBank/DDBJ databases">
        <title>Extracellular Electron Transfer in a Candidatus Methanoperedens spp. Enrichment Culture.</title>
        <authorList>
            <person name="Berger S."/>
            <person name="Rangel Shaw D."/>
            <person name="Berben T."/>
            <person name="In 'T Zandt M."/>
            <person name="Frank J."/>
            <person name="Reimann J."/>
            <person name="Jetten M.S.M."/>
            <person name="Welte C.U."/>
        </authorList>
    </citation>
    <scope>NUCLEOTIDE SEQUENCE [LARGE SCALE GENOMIC DNA]</scope>
    <source>
        <strain evidence="1">SB12</strain>
    </source>
</reference>
<dbReference type="InterPro" id="IPR016186">
    <property type="entry name" value="C-type_lectin-like/link_sf"/>
</dbReference>
<gene>
    <name evidence="1" type="ORF">F9K24_06760</name>
</gene>
<dbReference type="SUPFAM" id="SSF141072">
    <property type="entry name" value="CalX-like"/>
    <property type="match status" value="1"/>
</dbReference>
<dbReference type="Gene3D" id="3.10.100.10">
    <property type="entry name" value="Mannose-Binding Protein A, subunit A"/>
    <property type="match status" value="1"/>
</dbReference>
<dbReference type="Proteomes" id="UP000460298">
    <property type="component" value="Unassembled WGS sequence"/>
</dbReference>
<evidence type="ECO:0000313" key="2">
    <source>
        <dbReference type="Proteomes" id="UP000460298"/>
    </source>
</evidence>
<proteinExistence type="predicted"/>
<evidence type="ECO:0000313" key="1">
    <source>
        <dbReference type="EMBL" id="KAB2933679.1"/>
    </source>
</evidence>
<name>A0A833H389_9LEPT</name>
<dbReference type="InterPro" id="IPR038081">
    <property type="entry name" value="CalX-like_sf"/>
</dbReference>
<protein>
    <recommendedName>
        <fullName evidence="3">DUF1554 domain-containing protein</fullName>
    </recommendedName>
</protein>
<accession>A0A833H389</accession>
<evidence type="ECO:0008006" key="3">
    <source>
        <dbReference type="Google" id="ProtNLM"/>
    </source>
</evidence>